<protein>
    <recommendedName>
        <fullName evidence="1">Glycosyltransferase 2-like domain-containing protein</fullName>
    </recommendedName>
</protein>
<comment type="caution">
    <text evidence="2">The sequence shown here is derived from an EMBL/GenBank/DDBJ whole genome shotgun (WGS) entry which is preliminary data.</text>
</comment>
<dbReference type="PANTHER" id="PTHR43685">
    <property type="entry name" value="GLYCOSYLTRANSFERASE"/>
    <property type="match status" value="1"/>
</dbReference>
<dbReference type="SUPFAM" id="SSF53448">
    <property type="entry name" value="Nucleotide-diphospho-sugar transferases"/>
    <property type="match status" value="1"/>
</dbReference>
<dbReference type="InterPro" id="IPR029044">
    <property type="entry name" value="Nucleotide-diphossugar_trans"/>
</dbReference>
<dbReference type="GO" id="GO:0044010">
    <property type="term" value="P:single-species biofilm formation"/>
    <property type="evidence" value="ECO:0007669"/>
    <property type="project" value="TreeGrafter"/>
</dbReference>
<dbReference type="InterPro" id="IPR001173">
    <property type="entry name" value="Glyco_trans_2-like"/>
</dbReference>
<dbReference type="InterPro" id="IPR050834">
    <property type="entry name" value="Glycosyltransf_2"/>
</dbReference>
<name>A0A1F6M6Z2_9BACT</name>
<gene>
    <name evidence="2" type="ORF">A3B90_01625</name>
</gene>
<feature type="domain" description="Glycosyltransferase 2-like" evidence="1">
    <location>
        <begin position="13"/>
        <end position="199"/>
    </location>
</feature>
<dbReference type="Gene3D" id="3.90.550.10">
    <property type="entry name" value="Spore Coat Polysaccharide Biosynthesis Protein SpsA, Chain A"/>
    <property type="match status" value="1"/>
</dbReference>
<organism evidence="2 3">
    <name type="scientific">Candidatus Magasanikbacteria bacterium RIFCSPHIGHO2_02_FULL_41_13</name>
    <dbReference type="NCBI Taxonomy" id="1798676"/>
    <lineage>
        <taxon>Bacteria</taxon>
        <taxon>Candidatus Magasanikiibacteriota</taxon>
    </lineage>
</organism>
<dbReference type="PANTHER" id="PTHR43685:SF2">
    <property type="entry name" value="GLYCOSYLTRANSFERASE 2-LIKE DOMAIN-CONTAINING PROTEIN"/>
    <property type="match status" value="1"/>
</dbReference>
<dbReference type="STRING" id="1798676.A3B90_01625"/>
<dbReference type="Pfam" id="PF00535">
    <property type="entry name" value="Glycos_transf_2"/>
    <property type="match status" value="1"/>
</dbReference>
<dbReference type="EMBL" id="MFPX01000003">
    <property type="protein sequence ID" value="OGH67369.1"/>
    <property type="molecule type" value="Genomic_DNA"/>
</dbReference>
<evidence type="ECO:0000313" key="3">
    <source>
        <dbReference type="Proteomes" id="UP000178742"/>
    </source>
</evidence>
<sequence>MSKLSIHMILHSDQQKKYLPFLFESLKRQTFSDYEFILIDNSSNADVIRVAEDELKKIGCPYKVLDAGGNVGFSAGHNLAYKNSNTAYFLLLNPDMYLNKDVLANMLAFLDVHHDTSNVSVRLMRWDFDHGVEGFTNDVDAIGIRLFRNRRAVEWLTGEAWTQENSSLDVQKIFGKSATEVFGASGAFVMYRRASIEKVLLPGENIFDPTYHSYKEDLDLAYRLRNAGFTSYVILNTVAYHDRTGAGPRNLGDAAAIKNKKTQPYYVSFHSYKNHIRTLYKNEYWQNFLLDFPFILWYELKKFGFLLLTNPKVVIVGWKEIFAYLSYTNKAKKAIRTTRKNHYQGIRRWFLFE</sequence>
<proteinExistence type="predicted"/>
<evidence type="ECO:0000313" key="2">
    <source>
        <dbReference type="EMBL" id="OGH67369.1"/>
    </source>
</evidence>
<evidence type="ECO:0000259" key="1">
    <source>
        <dbReference type="Pfam" id="PF00535"/>
    </source>
</evidence>
<dbReference type="AlphaFoldDB" id="A0A1F6M6Z2"/>
<reference evidence="2 3" key="1">
    <citation type="journal article" date="2016" name="Nat. Commun.">
        <title>Thousands of microbial genomes shed light on interconnected biogeochemical processes in an aquifer system.</title>
        <authorList>
            <person name="Anantharaman K."/>
            <person name="Brown C.T."/>
            <person name="Hug L.A."/>
            <person name="Sharon I."/>
            <person name="Castelle C.J."/>
            <person name="Probst A.J."/>
            <person name="Thomas B.C."/>
            <person name="Singh A."/>
            <person name="Wilkins M.J."/>
            <person name="Karaoz U."/>
            <person name="Brodie E.L."/>
            <person name="Williams K.H."/>
            <person name="Hubbard S.S."/>
            <person name="Banfield J.F."/>
        </authorList>
    </citation>
    <scope>NUCLEOTIDE SEQUENCE [LARGE SCALE GENOMIC DNA]</scope>
</reference>
<dbReference type="Proteomes" id="UP000178742">
    <property type="component" value="Unassembled WGS sequence"/>
</dbReference>
<accession>A0A1F6M6Z2</accession>